<dbReference type="EnsemblMetazoa" id="CLYHEMT013730.1">
    <property type="protein sequence ID" value="CLYHEMP013730.1"/>
    <property type="gene ID" value="CLYHEMG013730"/>
</dbReference>
<dbReference type="InterPro" id="IPR050111">
    <property type="entry name" value="C-type_lectin/snaclec_domain"/>
</dbReference>
<evidence type="ECO:0000259" key="2">
    <source>
        <dbReference type="PROSITE" id="PS50041"/>
    </source>
</evidence>
<organism evidence="3 4">
    <name type="scientific">Clytia hemisphaerica</name>
    <dbReference type="NCBI Taxonomy" id="252671"/>
    <lineage>
        <taxon>Eukaryota</taxon>
        <taxon>Metazoa</taxon>
        <taxon>Cnidaria</taxon>
        <taxon>Hydrozoa</taxon>
        <taxon>Hydroidolina</taxon>
        <taxon>Leptothecata</taxon>
        <taxon>Obeliida</taxon>
        <taxon>Clytiidae</taxon>
        <taxon>Clytia</taxon>
    </lineage>
</organism>
<dbReference type="OrthoDB" id="5971167at2759"/>
<dbReference type="SMART" id="SM00034">
    <property type="entry name" value="CLECT"/>
    <property type="match status" value="1"/>
</dbReference>
<sequence>TTTPTTTTTIPTTTTTTPTTTTTTPTTTTTTPTTTTKPNEISKKFIFGTAYLYWQDAEKACQAMGARLASIHSLEENNYLRGEVHKRGDWPFWIGGHKDGDIHPWKWIDGTQMSYTDPIKDGADPIRHHCLYYYRGEWRDALCWRKLLYICSIPKSN</sequence>
<evidence type="ECO:0000313" key="4">
    <source>
        <dbReference type="Proteomes" id="UP000594262"/>
    </source>
</evidence>
<dbReference type="AlphaFoldDB" id="A0A7M6DK83"/>
<proteinExistence type="predicted"/>
<dbReference type="InterPro" id="IPR001304">
    <property type="entry name" value="C-type_lectin-like"/>
</dbReference>
<dbReference type="Proteomes" id="UP000594262">
    <property type="component" value="Unplaced"/>
</dbReference>
<dbReference type="CDD" id="cd00037">
    <property type="entry name" value="CLECT"/>
    <property type="match status" value="1"/>
</dbReference>
<dbReference type="Pfam" id="PF00059">
    <property type="entry name" value="Lectin_C"/>
    <property type="match status" value="1"/>
</dbReference>
<dbReference type="Gene3D" id="3.10.100.10">
    <property type="entry name" value="Mannose-Binding Protein A, subunit A"/>
    <property type="match status" value="1"/>
</dbReference>
<dbReference type="InterPro" id="IPR016187">
    <property type="entry name" value="CTDL_fold"/>
</dbReference>
<dbReference type="SUPFAM" id="SSF56436">
    <property type="entry name" value="C-type lectin-like"/>
    <property type="match status" value="1"/>
</dbReference>
<accession>A0A7M6DK83</accession>
<dbReference type="PANTHER" id="PTHR22803">
    <property type="entry name" value="MANNOSE, PHOSPHOLIPASE, LECTIN RECEPTOR RELATED"/>
    <property type="match status" value="1"/>
</dbReference>
<name>A0A7M6DK83_9CNID</name>
<keyword evidence="4" id="KW-1185">Reference proteome</keyword>
<protein>
    <recommendedName>
        <fullName evidence="2">C-type lectin domain-containing protein</fullName>
    </recommendedName>
</protein>
<reference evidence="3" key="1">
    <citation type="submission" date="2021-01" db="UniProtKB">
        <authorList>
            <consortium name="EnsemblMetazoa"/>
        </authorList>
    </citation>
    <scope>IDENTIFICATION</scope>
</reference>
<dbReference type="PROSITE" id="PS50041">
    <property type="entry name" value="C_TYPE_LECTIN_2"/>
    <property type="match status" value="1"/>
</dbReference>
<feature type="region of interest" description="Disordered" evidence="1">
    <location>
        <begin position="1"/>
        <end position="35"/>
    </location>
</feature>
<evidence type="ECO:0000256" key="1">
    <source>
        <dbReference type="SAM" id="MobiDB-lite"/>
    </source>
</evidence>
<evidence type="ECO:0000313" key="3">
    <source>
        <dbReference type="EnsemblMetazoa" id="CLYHEMP013730.1"/>
    </source>
</evidence>
<feature type="domain" description="C-type lectin" evidence="2">
    <location>
        <begin position="45"/>
        <end position="152"/>
    </location>
</feature>
<dbReference type="InterPro" id="IPR016186">
    <property type="entry name" value="C-type_lectin-like/link_sf"/>
</dbReference>